<feature type="domain" description="Tyrosine specific protein phosphatases" evidence="2">
    <location>
        <begin position="164"/>
        <end position="221"/>
    </location>
</feature>
<dbReference type="Gene3D" id="3.90.190.10">
    <property type="entry name" value="Protein tyrosine phosphatase superfamily"/>
    <property type="match status" value="1"/>
</dbReference>
<dbReference type="PANTHER" id="PTHR46377:SF1">
    <property type="entry name" value="DUAL SPECIFICITY PROTEIN PHOSPHATASE 19"/>
    <property type="match status" value="1"/>
</dbReference>
<sequence>MKVCVIGNEVTRHLTKNKLSHVNLYGFVSVEMNLQNEIERFDSQSLRKTLIDVRNIDGSVSVMDKFGDIVSKQGADVKPEPNFSKYGFIVNPNPDLHIGKIELEDGFVILFGSSDVAQDLNSLKKNGVTHIVNLVSNYIPNAFTEHFDYLSLVLYDNLQFRLRDSIYRCLDYLRNVRRQGGRCFIHCDAGVCRAPSIVIAYLILVEGYSYERAFTEVNNARNVSINLNFKAQLIALA</sequence>
<proteinExistence type="predicted"/>
<dbReference type="SUPFAM" id="SSF52799">
    <property type="entry name" value="(Phosphotyrosine protein) phosphatases II"/>
    <property type="match status" value="1"/>
</dbReference>
<dbReference type="Proteomes" id="UP000748531">
    <property type="component" value="Unassembled WGS sequence"/>
</dbReference>
<dbReference type="InterPro" id="IPR029021">
    <property type="entry name" value="Prot-tyrosine_phosphatase-like"/>
</dbReference>
<dbReference type="OrthoDB" id="10252009at2759"/>
<dbReference type="EMBL" id="LUCH01000803">
    <property type="protein sequence ID" value="KAF5404289.1"/>
    <property type="molecule type" value="Genomic_DNA"/>
</dbReference>
<gene>
    <name evidence="3" type="ORF">PHET_02224</name>
</gene>
<dbReference type="PROSITE" id="PS50056">
    <property type="entry name" value="TYR_PHOSPHATASE_2"/>
    <property type="match status" value="1"/>
</dbReference>
<dbReference type="Pfam" id="PF00782">
    <property type="entry name" value="DSPc"/>
    <property type="match status" value="1"/>
</dbReference>
<organism evidence="3 4">
    <name type="scientific">Paragonimus heterotremus</name>
    <dbReference type="NCBI Taxonomy" id="100268"/>
    <lineage>
        <taxon>Eukaryota</taxon>
        <taxon>Metazoa</taxon>
        <taxon>Spiralia</taxon>
        <taxon>Lophotrochozoa</taxon>
        <taxon>Platyhelminthes</taxon>
        <taxon>Trematoda</taxon>
        <taxon>Digenea</taxon>
        <taxon>Plagiorchiida</taxon>
        <taxon>Troglotremata</taxon>
        <taxon>Troglotrematidae</taxon>
        <taxon>Paragonimus</taxon>
    </lineage>
</organism>
<dbReference type="InterPro" id="IPR020422">
    <property type="entry name" value="TYR_PHOSPHATASE_DUAL_dom"/>
</dbReference>
<dbReference type="PANTHER" id="PTHR46377">
    <property type="entry name" value="DUAL SPECIFICITY PROTEIN PHOSPHATASE 19"/>
    <property type="match status" value="1"/>
</dbReference>
<dbReference type="InterPro" id="IPR000340">
    <property type="entry name" value="Dual-sp_phosphatase_cat-dom"/>
</dbReference>
<dbReference type="GO" id="GO:0005737">
    <property type="term" value="C:cytoplasm"/>
    <property type="evidence" value="ECO:0007669"/>
    <property type="project" value="TreeGrafter"/>
</dbReference>
<name>A0A8J4WKM3_9TREM</name>
<evidence type="ECO:0000259" key="1">
    <source>
        <dbReference type="PROSITE" id="PS50054"/>
    </source>
</evidence>
<dbReference type="InterPro" id="IPR000387">
    <property type="entry name" value="Tyr_Pase_dom"/>
</dbReference>
<accession>A0A8J4WKM3</accession>
<evidence type="ECO:0000313" key="3">
    <source>
        <dbReference type="EMBL" id="KAF5404289.1"/>
    </source>
</evidence>
<keyword evidence="4" id="KW-1185">Reference proteome</keyword>
<dbReference type="AlphaFoldDB" id="A0A8J4WKM3"/>
<dbReference type="CDD" id="cd14498">
    <property type="entry name" value="DSP"/>
    <property type="match status" value="1"/>
</dbReference>
<dbReference type="GO" id="GO:0008579">
    <property type="term" value="F:JUN kinase phosphatase activity"/>
    <property type="evidence" value="ECO:0007669"/>
    <property type="project" value="TreeGrafter"/>
</dbReference>
<dbReference type="PROSITE" id="PS50054">
    <property type="entry name" value="TYR_PHOSPHATASE_DUAL"/>
    <property type="match status" value="1"/>
</dbReference>
<evidence type="ECO:0000313" key="4">
    <source>
        <dbReference type="Proteomes" id="UP000748531"/>
    </source>
</evidence>
<comment type="caution">
    <text evidence="3">The sequence shown here is derived from an EMBL/GenBank/DDBJ whole genome shotgun (WGS) entry which is preliminary data.</text>
</comment>
<reference evidence="3" key="1">
    <citation type="submission" date="2019-05" db="EMBL/GenBank/DDBJ databases">
        <title>Annotation for the trematode Paragonimus heterotremus.</title>
        <authorList>
            <person name="Choi Y.-J."/>
        </authorList>
    </citation>
    <scope>NUCLEOTIDE SEQUENCE</scope>
    <source>
        <strain evidence="3">LC</strain>
    </source>
</reference>
<feature type="domain" description="Tyrosine-protein phosphatase" evidence="1">
    <location>
        <begin position="99"/>
        <end position="237"/>
    </location>
</feature>
<evidence type="ECO:0000259" key="2">
    <source>
        <dbReference type="PROSITE" id="PS50056"/>
    </source>
</evidence>
<protein>
    <submittedName>
        <fullName evidence="3">Dual specificity phosphatase catalytic domain protein</fullName>
    </submittedName>
</protein>
<dbReference type="SMART" id="SM00195">
    <property type="entry name" value="DSPc"/>
    <property type="match status" value="1"/>
</dbReference>